<dbReference type="WBParaSite" id="NBR_0000780101-mRNA-1">
    <property type="protein sequence ID" value="NBR_0000780101-mRNA-1"/>
    <property type="gene ID" value="NBR_0000780101"/>
</dbReference>
<proteinExistence type="predicted"/>
<dbReference type="InterPro" id="IPR036397">
    <property type="entry name" value="RNaseH_sf"/>
</dbReference>
<name>A0A0N4XXR2_NIPBR</name>
<dbReference type="PANTHER" id="PTHR46060:SF3">
    <property type="entry name" value="PROTEIN GVQW3"/>
    <property type="match status" value="1"/>
</dbReference>
<dbReference type="Gene3D" id="3.30.420.10">
    <property type="entry name" value="Ribonuclease H-like superfamily/Ribonuclease H"/>
    <property type="match status" value="1"/>
</dbReference>
<keyword evidence="2" id="KW-1185">Reference proteome</keyword>
<reference evidence="3" key="1">
    <citation type="submission" date="2017-02" db="UniProtKB">
        <authorList>
            <consortium name="WormBaseParasite"/>
        </authorList>
    </citation>
    <scope>IDENTIFICATION</scope>
</reference>
<dbReference type="EMBL" id="UYSL01019928">
    <property type="protein sequence ID" value="VDL71391.1"/>
    <property type="molecule type" value="Genomic_DNA"/>
</dbReference>
<evidence type="ECO:0000313" key="3">
    <source>
        <dbReference type="WBParaSite" id="NBR_0000780101-mRNA-1"/>
    </source>
</evidence>
<evidence type="ECO:0000313" key="2">
    <source>
        <dbReference type="Proteomes" id="UP000271162"/>
    </source>
</evidence>
<gene>
    <name evidence="1" type="ORF">NBR_LOCUS7802</name>
</gene>
<evidence type="ECO:0000313" key="1">
    <source>
        <dbReference type="EMBL" id="VDL71391.1"/>
    </source>
</evidence>
<protein>
    <submittedName>
        <fullName evidence="3">DUF2384 domain-containing protein</fullName>
    </submittedName>
</protein>
<dbReference type="GO" id="GO:0003676">
    <property type="term" value="F:nucleic acid binding"/>
    <property type="evidence" value="ECO:0007669"/>
    <property type="project" value="InterPro"/>
</dbReference>
<dbReference type="Proteomes" id="UP000271162">
    <property type="component" value="Unassembled WGS sequence"/>
</dbReference>
<dbReference type="AlphaFoldDB" id="A0A0N4XXR2"/>
<dbReference type="InterPro" id="IPR052709">
    <property type="entry name" value="Transposase-MT_Hybrid"/>
</dbReference>
<dbReference type="PANTHER" id="PTHR46060">
    <property type="entry name" value="MARINER MOS1 TRANSPOSASE-LIKE PROTEIN"/>
    <property type="match status" value="1"/>
</dbReference>
<accession>A0A0N4XXR2</accession>
<organism evidence="3">
    <name type="scientific">Nippostrongylus brasiliensis</name>
    <name type="common">Rat hookworm</name>
    <dbReference type="NCBI Taxonomy" id="27835"/>
    <lineage>
        <taxon>Eukaryota</taxon>
        <taxon>Metazoa</taxon>
        <taxon>Ecdysozoa</taxon>
        <taxon>Nematoda</taxon>
        <taxon>Chromadorea</taxon>
        <taxon>Rhabditida</taxon>
        <taxon>Rhabditina</taxon>
        <taxon>Rhabditomorpha</taxon>
        <taxon>Strongyloidea</taxon>
        <taxon>Heligmosomidae</taxon>
        <taxon>Nippostrongylus</taxon>
    </lineage>
</organism>
<sequence>MLIATADHLRVDVCRANLRHFSCTRSLDSIVTQDEEYVFYINPAKQLVWVRPSDPIPIFVRRDEHGDKQLLSFWVCVLLDTISKYGHDGLRNLSGRNRGGGSATRTYSTATFQKTDPLRQRHTSPGKSNQAEACSAGWINSRLKQFWKDGIRKLAEGWQQVIDLNGEYIPQHS</sequence>
<reference evidence="1 2" key="2">
    <citation type="submission" date="2018-11" db="EMBL/GenBank/DDBJ databases">
        <authorList>
            <consortium name="Pathogen Informatics"/>
        </authorList>
    </citation>
    <scope>NUCLEOTIDE SEQUENCE [LARGE SCALE GENOMIC DNA]</scope>
</reference>